<accession>A0A7S4U6G7</accession>
<feature type="region of interest" description="Disordered" evidence="1">
    <location>
        <begin position="537"/>
        <end position="598"/>
    </location>
</feature>
<evidence type="ECO:0000256" key="1">
    <source>
        <dbReference type="SAM" id="MobiDB-lite"/>
    </source>
</evidence>
<protein>
    <submittedName>
        <fullName evidence="2">Uncharacterized protein</fullName>
    </submittedName>
</protein>
<dbReference type="AlphaFoldDB" id="A0A7S4U6G7"/>
<name>A0A7S4U6G7_GUITH</name>
<feature type="compositionally biased region" description="Basic and acidic residues" evidence="1">
    <location>
        <begin position="537"/>
        <end position="552"/>
    </location>
</feature>
<evidence type="ECO:0000313" key="2">
    <source>
        <dbReference type="EMBL" id="CAE2324150.1"/>
    </source>
</evidence>
<feature type="region of interest" description="Disordered" evidence="1">
    <location>
        <begin position="777"/>
        <end position="796"/>
    </location>
</feature>
<reference evidence="2" key="1">
    <citation type="submission" date="2021-01" db="EMBL/GenBank/DDBJ databases">
        <authorList>
            <person name="Corre E."/>
            <person name="Pelletier E."/>
            <person name="Niang G."/>
            <person name="Scheremetjew M."/>
            <person name="Finn R."/>
            <person name="Kale V."/>
            <person name="Holt S."/>
            <person name="Cochrane G."/>
            <person name="Meng A."/>
            <person name="Brown T."/>
            <person name="Cohen L."/>
        </authorList>
    </citation>
    <scope>NUCLEOTIDE SEQUENCE</scope>
    <source>
        <strain evidence="2">CCMP 2712</strain>
    </source>
</reference>
<proteinExistence type="predicted"/>
<feature type="compositionally biased region" description="Basic and acidic residues" evidence="1">
    <location>
        <begin position="782"/>
        <end position="796"/>
    </location>
</feature>
<feature type="compositionally biased region" description="Basic and acidic residues" evidence="1">
    <location>
        <begin position="32"/>
        <end position="43"/>
    </location>
</feature>
<organism evidence="2">
    <name type="scientific">Guillardia theta</name>
    <name type="common">Cryptophyte</name>
    <name type="synonym">Cryptomonas phi</name>
    <dbReference type="NCBI Taxonomy" id="55529"/>
    <lineage>
        <taxon>Eukaryota</taxon>
        <taxon>Cryptophyceae</taxon>
        <taxon>Pyrenomonadales</taxon>
        <taxon>Geminigeraceae</taxon>
        <taxon>Guillardia</taxon>
    </lineage>
</organism>
<gene>
    <name evidence="2" type="ORF">GTHE00462_LOCUS29197</name>
</gene>
<feature type="region of interest" description="Disordered" evidence="1">
    <location>
        <begin position="145"/>
        <end position="169"/>
    </location>
</feature>
<sequence length="796" mass="88023">MPIATLPRGGFEMKDTNEKHQLGEFQSMSNGEVHKAQHKEPLLDRLTTFTDPSNSSSKDPSKDASPDDSSERKAESIKTDGKSTIGPKEGNNNDLEAKVATTQRVALSDLCNPVDTASQASDSAKTKALSCFLPAKETIDYRSALTSSEAPTKQSMPSMNPASKPTAPFSSKASALLHRDFLGKLDYEEIRKKEEFKVHAEKYAEVQIKSTALSRLYDLYNCINSQESGISYIKRDSDQRNNCILGFQQLEVKQPQFNLFIRKMVQENKLWHGLGGARSLKKPTWVIYELLRQIGVRPQKHCRGPKEHDPDPKDFMYATRYIFCRDTLVKNRHRLEVDGIAKGRPRDMNKVSSDNQISITQHGANQGRAEGAGKMSNTLSTVSIMSENPVNGPMDAAKSSIGASKGTVPGTNFNNVGALKEERQQPHLSSKMLHVPFQPPSILTASSSLVGLKGSDPKGLDLGQISRGQESFSSLLKRDLTNPNKGEQALSARAQYVAGKSKESLSKKAQGGSAEDSDDPNLQAACTALLSLASEGVVKKERGTNKRSRSEKGATSPAKRSLTVDNASAPAPTSAKLDAVSVSPPKEQPSPKEFYNTPTVVRSDDSLIHIFAQSRAIVYGSDFVDDELRSRLDDAVRIGEINPNSAKRLLCLHELLVEAQHEKIATFIKSEDPAKNCILGWSKLEVHDPYELNLKVKKMVDEDKGGIWKKANGKYNQPLKNPTWGVYELFRKIGSKPCLRGPADKDPGKTDMFYYREWEFRNDESFQIAKKRLSKGFSQCQKRNDKEAQAPPRLEP</sequence>
<dbReference type="EMBL" id="HBKN01037237">
    <property type="protein sequence ID" value="CAE2324150.1"/>
    <property type="molecule type" value="Transcribed_RNA"/>
</dbReference>
<feature type="region of interest" description="Disordered" evidence="1">
    <location>
        <begin position="501"/>
        <end position="520"/>
    </location>
</feature>
<feature type="region of interest" description="Disordered" evidence="1">
    <location>
        <begin position="27"/>
        <end position="94"/>
    </location>
</feature>
<feature type="compositionally biased region" description="Basic and acidic residues" evidence="1">
    <location>
        <begin position="59"/>
        <end position="81"/>
    </location>
</feature>